<feature type="non-terminal residue" evidence="2">
    <location>
        <position position="1"/>
    </location>
</feature>
<dbReference type="AlphaFoldDB" id="A0A151K319"/>
<dbReference type="Proteomes" id="UP000078542">
    <property type="component" value="Unassembled WGS sequence"/>
</dbReference>
<keyword evidence="3" id="KW-1185">Reference proteome</keyword>
<dbReference type="InterPro" id="IPR036691">
    <property type="entry name" value="Endo/exonu/phosph_ase_sf"/>
</dbReference>
<dbReference type="InterPro" id="IPR005135">
    <property type="entry name" value="Endo/exonuclease/phosphatase"/>
</dbReference>
<gene>
    <name evidence="2" type="ORF">ALC62_04171</name>
</gene>
<proteinExistence type="predicted"/>
<comment type="caution">
    <text evidence="2">The sequence shown here is derived from an EMBL/GenBank/DDBJ whole genome shotgun (WGS) entry which is preliminary data.</text>
</comment>
<dbReference type="Gene3D" id="3.60.10.10">
    <property type="entry name" value="Endonuclease/exonuclease/phosphatase"/>
    <property type="match status" value="1"/>
</dbReference>
<accession>A0A151K319</accession>
<dbReference type="STRING" id="456900.A0A151K319"/>
<evidence type="ECO:0000313" key="2">
    <source>
        <dbReference type="EMBL" id="KYN50228.1"/>
    </source>
</evidence>
<organism evidence="2 3">
    <name type="scientific">Cyphomyrmex costatus</name>
    <dbReference type="NCBI Taxonomy" id="456900"/>
    <lineage>
        <taxon>Eukaryota</taxon>
        <taxon>Metazoa</taxon>
        <taxon>Ecdysozoa</taxon>
        <taxon>Arthropoda</taxon>
        <taxon>Hexapoda</taxon>
        <taxon>Insecta</taxon>
        <taxon>Pterygota</taxon>
        <taxon>Neoptera</taxon>
        <taxon>Endopterygota</taxon>
        <taxon>Hymenoptera</taxon>
        <taxon>Apocrita</taxon>
        <taxon>Aculeata</taxon>
        <taxon>Formicoidea</taxon>
        <taxon>Formicidae</taxon>
        <taxon>Myrmicinae</taxon>
        <taxon>Cyphomyrmex</taxon>
    </lineage>
</organism>
<dbReference type="Pfam" id="PF14529">
    <property type="entry name" value="Exo_endo_phos_2"/>
    <property type="match status" value="1"/>
</dbReference>
<dbReference type="PANTHER" id="PTHR33273">
    <property type="entry name" value="DOMAIN-CONTAINING PROTEIN, PUTATIVE-RELATED"/>
    <property type="match status" value="1"/>
</dbReference>
<name>A0A151K319_9HYME</name>
<dbReference type="PANTHER" id="PTHR33273:SF4">
    <property type="entry name" value="ENDONUCLEASE_EXONUCLEASE_PHOSPHATASE DOMAIN-CONTAINING PROTEIN"/>
    <property type="match status" value="1"/>
</dbReference>
<evidence type="ECO:0000259" key="1">
    <source>
        <dbReference type="Pfam" id="PF14529"/>
    </source>
</evidence>
<dbReference type="GO" id="GO:0003824">
    <property type="term" value="F:catalytic activity"/>
    <property type="evidence" value="ECO:0007669"/>
    <property type="project" value="InterPro"/>
</dbReference>
<evidence type="ECO:0000313" key="3">
    <source>
        <dbReference type="Proteomes" id="UP000078542"/>
    </source>
</evidence>
<dbReference type="SUPFAM" id="SSF56219">
    <property type="entry name" value="DNase I-like"/>
    <property type="match status" value="1"/>
</dbReference>
<protein>
    <recommendedName>
        <fullName evidence="1">Endonuclease/exonuclease/phosphatase domain-containing protein</fullName>
    </recommendedName>
</protein>
<dbReference type="EMBL" id="LKEX01013294">
    <property type="protein sequence ID" value="KYN50228.1"/>
    <property type="molecule type" value="Genomic_DNA"/>
</dbReference>
<feature type="domain" description="Endonuclease/exonuclease/phosphatase" evidence="1">
    <location>
        <begin position="32"/>
        <end position="147"/>
    </location>
</feature>
<sequence>LVFNILDLSNTSLKEESVEILGVELLSNQEKISIVNVYRHPNRDTPEKFYEDLMGYLISRDSCVLMGDFNAHHSQWGCHVSDRAGKRIMSACEDYRICIFSDQMPTLLLPPSARPSIIDLVFVTPNISPLCKVSTEEDTWGSDHFPITIKLGIDPFRRKRFVYKLNLNLEELRNFSCALSDSYISFSEE</sequence>
<reference evidence="2 3" key="1">
    <citation type="submission" date="2016-03" db="EMBL/GenBank/DDBJ databases">
        <title>Cyphomyrmex costatus WGS genome.</title>
        <authorList>
            <person name="Nygaard S."/>
            <person name="Hu H."/>
            <person name="Boomsma J."/>
            <person name="Zhang G."/>
        </authorList>
    </citation>
    <scope>NUCLEOTIDE SEQUENCE [LARGE SCALE GENOMIC DNA]</scope>
    <source>
        <strain evidence="2">MS0001</strain>
        <tissue evidence="2">Whole body</tissue>
    </source>
</reference>